<protein>
    <submittedName>
        <fullName evidence="3">Uncharacterized protein</fullName>
    </submittedName>
</protein>
<keyword evidence="2" id="KW-0812">Transmembrane</keyword>
<feature type="transmembrane region" description="Helical" evidence="2">
    <location>
        <begin position="356"/>
        <end position="378"/>
    </location>
</feature>
<feature type="compositionally biased region" description="Polar residues" evidence="1">
    <location>
        <begin position="60"/>
        <end position="75"/>
    </location>
</feature>
<evidence type="ECO:0000256" key="2">
    <source>
        <dbReference type="SAM" id="Phobius"/>
    </source>
</evidence>
<feature type="transmembrane region" description="Helical" evidence="2">
    <location>
        <begin position="455"/>
        <end position="473"/>
    </location>
</feature>
<dbReference type="EMBL" id="BRXY01000246">
    <property type="protein sequence ID" value="GMH80511.1"/>
    <property type="molecule type" value="Genomic_DNA"/>
</dbReference>
<feature type="transmembrane region" description="Helical" evidence="2">
    <location>
        <begin position="387"/>
        <end position="404"/>
    </location>
</feature>
<keyword evidence="2" id="KW-1133">Transmembrane helix</keyword>
<evidence type="ECO:0000313" key="3">
    <source>
        <dbReference type="EMBL" id="GMH80511.1"/>
    </source>
</evidence>
<organism evidence="3 4">
    <name type="scientific">Triparma strigata</name>
    <dbReference type="NCBI Taxonomy" id="1606541"/>
    <lineage>
        <taxon>Eukaryota</taxon>
        <taxon>Sar</taxon>
        <taxon>Stramenopiles</taxon>
        <taxon>Ochrophyta</taxon>
        <taxon>Bolidophyceae</taxon>
        <taxon>Parmales</taxon>
        <taxon>Triparmaceae</taxon>
        <taxon>Triparma</taxon>
    </lineage>
</organism>
<keyword evidence="2" id="KW-0472">Membrane</keyword>
<keyword evidence="4" id="KW-1185">Reference proteome</keyword>
<dbReference type="AlphaFoldDB" id="A0A9W7AWY8"/>
<name>A0A9W7AWY8_9STRA</name>
<reference evidence="4" key="1">
    <citation type="journal article" date="2023" name="Commun. Biol.">
        <title>Genome analysis of Parmales, the sister group of diatoms, reveals the evolutionary specialization of diatoms from phago-mixotrophs to photoautotrophs.</title>
        <authorList>
            <person name="Ban H."/>
            <person name="Sato S."/>
            <person name="Yoshikawa S."/>
            <person name="Yamada K."/>
            <person name="Nakamura Y."/>
            <person name="Ichinomiya M."/>
            <person name="Sato N."/>
            <person name="Blanc-Mathieu R."/>
            <person name="Endo H."/>
            <person name="Kuwata A."/>
            <person name="Ogata H."/>
        </authorList>
    </citation>
    <scope>NUCLEOTIDE SEQUENCE [LARGE SCALE GENOMIC DNA]</scope>
    <source>
        <strain evidence="4">NIES 3701</strain>
    </source>
</reference>
<accession>A0A9W7AWY8</accession>
<sequence length="693" mass="77001">METSETIKIRITDMLGTSDPTKAQLKQVIEAAEKLLVDASAREEKQQMNQGSSVPVPAVQPNTSAHTTSEGSNQPMEGYSAAVNSMESDQTLTKEEEGGWAVVNSDELEEKFDKVIANSSVVEQDVSKWFDEFVPTDGLGKAARANQKYFFIRVGKRTRLARKMGRWGVAIKMFLTLFLGYADILTDLLVAKSYYEVEEHATAYATAGIAIFVIVLQALATFFQYASRGWTQRLGHTLLALLGLAPLVEGMRVWTGKEDSDLMLSGPQMYAAMKAIEIGFESIPESVIQVGGLLRGNSGGVQAIQIIGVVSSIASGAFIMTDGNFSMAWSKHRECPGDPYYSWVTKRGGLELAKQMFGMFMFNACYFSQFILAMSLVAQAFSTPRPLLLLIALEIAVVFAYMAYKKELLGFAVIATPSPTSSVVIPVLAWSFYYTLVCAVPLIIAAAPCELGPEVFAAIMVWRLLTNGGFIYLALGELGEEWWEFLSLTKGMMGYGVSLGLAAVGLALFLRNCDKNFDRSLIWRPKSGKNHNRDCWIDDECWKKKSSNKEEERWLMMKKRHPLYLPYDEMKSWICKTLVEKYHDRKVERPAWMFGEEAEGKLIKRITIIFKYYGKDSVEVDDALVTLFGRSGRNLTRIGKHMTFIISRDSGRSSVLAGGISSMFSKMNIESHIGEGGSKLEPNTEDGVSELEP</sequence>
<evidence type="ECO:0000256" key="1">
    <source>
        <dbReference type="SAM" id="MobiDB-lite"/>
    </source>
</evidence>
<comment type="caution">
    <text evidence="3">The sequence shown here is derived from an EMBL/GenBank/DDBJ whole genome shotgun (WGS) entry which is preliminary data.</text>
</comment>
<dbReference type="Proteomes" id="UP001165085">
    <property type="component" value="Unassembled WGS sequence"/>
</dbReference>
<feature type="compositionally biased region" description="Acidic residues" evidence="1">
    <location>
        <begin position="683"/>
        <end position="693"/>
    </location>
</feature>
<feature type="transmembrane region" description="Helical" evidence="2">
    <location>
        <begin position="164"/>
        <end position="182"/>
    </location>
</feature>
<feature type="region of interest" description="Disordered" evidence="1">
    <location>
        <begin position="673"/>
        <end position="693"/>
    </location>
</feature>
<evidence type="ECO:0000313" key="4">
    <source>
        <dbReference type="Proteomes" id="UP001165085"/>
    </source>
</evidence>
<feature type="transmembrane region" description="Helical" evidence="2">
    <location>
        <begin position="493"/>
        <end position="510"/>
    </location>
</feature>
<feature type="transmembrane region" description="Helical" evidence="2">
    <location>
        <begin position="424"/>
        <end position="448"/>
    </location>
</feature>
<feature type="region of interest" description="Disordered" evidence="1">
    <location>
        <begin position="42"/>
        <end position="78"/>
    </location>
</feature>
<feature type="transmembrane region" description="Helical" evidence="2">
    <location>
        <begin position="202"/>
        <end position="222"/>
    </location>
</feature>
<gene>
    <name evidence="3" type="ORF">TrST_g2939</name>
</gene>
<proteinExistence type="predicted"/>